<organism evidence="1">
    <name type="scientific">Anopheles coluzzii</name>
    <name type="common">African malaria mosquito</name>
    <dbReference type="NCBI Taxonomy" id="1518534"/>
    <lineage>
        <taxon>Eukaryota</taxon>
        <taxon>Metazoa</taxon>
        <taxon>Ecdysozoa</taxon>
        <taxon>Arthropoda</taxon>
        <taxon>Hexapoda</taxon>
        <taxon>Insecta</taxon>
        <taxon>Pterygota</taxon>
        <taxon>Neoptera</taxon>
        <taxon>Endopterygota</taxon>
        <taxon>Diptera</taxon>
        <taxon>Nematocera</taxon>
        <taxon>Culicoidea</taxon>
        <taxon>Culicidae</taxon>
        <taxon>Anophelinae</taxon>
        <taxon>Anopheles</taxon>
    </lineage>
</organism>
<sequence length="221" mass="23975">MARRSRLEMMEQRPHRCITPSTEPWRELDDRRLAVEGSMVGPPDEDEVATVVAVVLLVAAVCPPPTLSVDAAGGARRPSDAEVPRDLFDAATLTAFAKPRKQLLLTNGGAAVMIALDDEEHCRLPTADVDSGRVRVGPSVYRSASSISYGIFSLSAALSAKRWSLLVCGETIKPTFPHTTLPLIKHSQHNSATGQKELGDILKADHQSLLIPVRDELKCHV</sequence>
<dbReference type="AlphaFoldDB" id="A0A8W7PWP1"/>
<evidence type="ECO:0000313" key="1">
    <source>
        <dbReference type="EnsemblMetazoa" id="ACOM039040-PA.1"/>
    </source>
</evidence>
<accession>A0A8W7PWP1</accession>
<proteinExistence type="predicted"/>
<dbReference type="Proteomes" id="UP000075882">
    <property type="component" value="Unassembled WGS sequence"/>
</dbReference>
<protein>
    <submittedName>
        <fullName evidence="1">Uncharacterized protein</fullName>
    </submittedName>
</protein>
<name>A0A8W7PWP1_ANOCL</name>
<dbReference type="EnsemblMetazoa" id="ACOM039040-RA">
    <property type="protein sequence ID" value="ACOM039040-PA.1"/>
    <property type="gene ID" value="ACOM039040"/>
</dbReference>
<reference evidence="1" key="1">
    <citation type="submission" date="2022-08" db="UniProtKB">
        <authorList>
            <consortium name="EnsemblMetazoa"/>
        </authorList>
    </citation>
    <scope>IDENTIFICATION</scope>
</reference>